<dbReference type="SUPFAM" id="SSF53300">
    <property type="entry name" value="vWA-like"/>
    <property type="match status" value="1"/>
</dbReference>
<evidence type="ECO:0000259" key="2">
    <source>
        <dbReference type="PROSITE" id="PS51468"/>
    </source>
</evidence>
<reference evidence="3 4" key="1">
    <citation type="submission" date="2019-02" db="EMBL/GenBank/DDBJ databases">
        <title>Sequencing the genomes of 1000 actinobacteria strains.</title>
        <authorList>
            <person name="Klenk H.-P."/>
        </authorList>
    </citation>
    <scope>NUCLEOTIDE SEQUENCE [LARGE SCALE GENOMIC DNA]</scope>
    <source>
        <strain evidence="3 4">DSM 45162</strain>
    </source>
</reference>
<organism evidence="3 4">
    <name type="scientific">Krasilnikovia cinnamomea</name>
    <dbReference type="NCBI Taxonomy" id="349313"/>
    <lineage>
        <taxon>Bacteria</taxon>
        <taxon>Bacillati</taxon>
        <taxon>Actinomycetota</taxon>
        <taxon>Actinomycetes</taxon>
        <taxon>Micromonosporales</taxon>
        <taxon>Micromonosporaceae</taxon>
        <taxon>Krasilnikovia</taxon>
    </lineage>
</organism>
<dbReference type="PANTHER" id="PTHR45737:SF6">
    <property type="entry name" value="VON WILLEBRAND FACTOR A DOMAIN-CONTAINING PROTEIN 5A"/>
    <property type="match status" value="1"/>
</dbReference>
<protein>
    <submittedName>
        <fullName evidence="3">Ca-activated chloride channel family protein</fullName>
    </submittedName>
</protein>
<dbReference type="EMBL" id="SHKY01000001">
    <property type="protein sequence ID" value="RZU54587.1"/>
    <property type="molecule type" value="Genomic_DNA"/>
</dbReference>
<dbReference type="PROSITE" id="PS51468">
    <property type="entry name" value="VIT"/>
    <property type="match status" value="1"/>
</dbReference>
<dbReference type="Proteomes" id="UP000292564">
    <property type="component" value="Unassembled WGS sequence"/>
</dbReference>
<gene>
    <name evidence="3" type="ORF">EV385_6538</name>
</gene>
<comment type="caution">
    <text evidence="3">The sequence shown here is derived from an EMBL/GenBank/DDBJ whole genome shotgun (WGS) entry which is preliminary data.</text>
</comment>
<dbReference type="Gene3D" id="3.40.50.410">
    <property type="entry name" value="von Willebrand factor, type A domain"/>
    <property type="match status" value="1"/>
</dbReference>
<dbReference type="RefSeq" id="WP_130512915.1">
    <property type="nucleotide sequence ID" value="NZ_SHKY01000001.1"/>
</dbReference>
<evidence type="ECO:0000259" key="1">
    <source>
        <dbReference type="PROSITE" id="PS50234"/>
    </source>
</evidence>
<dbReference type="Pfam" id="PF08487">
    <property type="entry name" value="VIT"/>
    <property type="match status" value="1"/>
</dbReference>
<name>A0A4Q7ZTM4_9ACTN</name>
<accession>A0A4Q7ZTM4</accession>
<dbReference type="InterPro" id="IPR036465">
    <property type="entry name" value="vWFA_dom_sf"/>
</dbReference>
<dbReference type="InterPro" id="IPR002035">
    <property type="entry name" value="VWF_A"/>
</dbReference>
<dbReference type="SMART" id="SM00327">
    <property type="entry name" value="VWA"/>
    <property type="match status" value="1"/>
</dbReference>
<evidence type="ECO:0000313" key="3">
    <source>
        <dbReference type="EMBL" id="RZU54587.1"/>
    </source>
</evidence>
<feature type="domain" description="VIT" evidence="2">
    <location>
        <begin position="21"/>
        <end position="149"/>
    </location>
</feature>
<dbReference type="PANTHER" id="PTHR45737">
    <property type="entry name" value="VON WILLEBRAND FACTOR A DOMAIN-CONTAINING PROTEIN 5A"/>
    <property type="match status" value="1"/>
</dbReference>
<dbReference type="SMART" id="SM00609">
    <property type="entry name" value="VIT"/>
    <property type="match status" value="1"/>
</dbReference>
<keyword evidence="4" id="KW-1185">Reference proteome</keyword>
<dbReference type="AlphaFoldDB" id="A0A4Q7ZTM4"/>
<proteinExistence type="predicted"/>
<dbReference type="OrthoDB" id="186919at2"/>
<evidence type="ECO:0000313" key="4">
    <source>
        <dbReference type="Proteomes" id="UP000292564"/>
    </source>
</evidence>
<feature type="domain" description="VWFA" evidence="1">
    <location>
        <begin position="299"/>
        <end position="474"/>
    </location>
</feature>
<dbReference type="Pfam" id="PF00092">
    <property type="entry name" value="VWA"/>
    <property type="match status" value="1"/>
</dbReference>
<sequence length="826" mass="87054">MTFSVLPLSGAELDRAVRPKIDGGVGILLTERGNLPLDLLDVQAAITGLVAHTVVTTEFVNVHDTALEATYVFPLPDRAAVTGMTMTADGRTIEAELRERAAARQQYDQAVAAGQRASIAEEERPDVFTMRVGNIAPGERVTVRLRLAGPLPYEDGAATFRFPLVVAPRYIPGAPLPGPAVGDGYADDTDAVPDASRITPPVLLPGFPNPLRLSIGIDIDPAGLTLGEVRSSLHTVTGSGGHLEIRPGERADRDFVLRLAYAGATQAAIAVPDADGEQGSYQLTLLPPADAAAGARPKDVVLLLDRSGSMEGWKIVAARRAAARVVDTLTGADRFAVLTFDHQVERVDGLGAGLVEASDRNRFRAVEHLARATARGGTELLAPLDEGLSLLHAADGGRDRVLVLVTDGQVGNEDQILAEVAGLVGATRVHAVGIDRAVNAGFLGRLAALGAGRCELVESEDRLDEAMEHIHRRIGSPVVTDLSISAEGLATTDDTRSPYRLPGLYPGVPLVITGRYTGAATGALTVTGRTRDDGLFTATVPVRRRDEPAVTAQWARARLRDLEDRYAAGEHELEPQIVSTSLRFGVLCRFTAYVAVDARVVAADGAPRRVTQPVELPSGWASPAAGDAVAPMLRLGAAPPVAPAAAPMAPGFAPARGSARAVDAGAGSEANAAAYFDGEADRHFMADAAPPSPPPAMPPPPPSGPARTFAAVPSVMRLPRGHRGGARRQTDALRDILAVEARRLRDAGELPAAERRDLLSDLASRLGVLLAGLSDPAVEPLRALVDRLNSGEDLADRWRAAREVLDAFLAGHGRPARGRRATFWKR</sequence>
<dbReference type="InterPro" id="IPR013694">
    <property type="entry name" value="VIT"/>
</dbReference>
<dbReference type="PROSITE" id="PS50234">
    <property type="entry name" value="VWFA"/>
    <property type="match status" value="1"/>
</dbReference>